<dbReference type="GO" id="GO:0016620">
    <property type="term" value="F:oxidoreductase activity, acting on the aldehyde or oxo group of donors, NAD or NADP as acceptor"/>
    <property type="evidence" value="ECO:0007669"/>
    <property type="project" value="InterPro"/>
</dbReference>
<comment type="similarity">
    <text evidence="1">Belongs to the aldehyde dehydrogenase family.</text>
</comment>
<dbReference type="PANTHER" id="PTHR42804">
    <property type="entry name" value="ALDEHYDE DEHYDROGENASE"/>
    <property type="match status" value="1"/>
</dbReference>
<accession>A0AAX0RT35</accession>
<organism evidence="4 5">
    <name type="scientific">Peribacillus butanolivorans</name>
    <dbReference type="NCBI Taxonomy" id="421767"/>
    <lineage>
        <taxon>Bacteria</taxon>
        <taxon>Bacillati</taxon>
        <taxon>Bacillota</taxon>
        <taxon>Bacilli</taxon>
        <taxon>Bacillales</taxon>
        <taxon>Bacillaceae</taxon>
        <taxon>Peribacillus</taxon>
    </lineage>
</organism>
<dbReference type="InterPro" id="IPR016163">
    <property type="entry name" value="Ald_DH_C"/>
</dbReference>
<dbReference type="InterPro" id="IPR015590">
    <property type="entry name" value="Aldehyde_DH_dom"/>
</dbReference>
<evidence type="ECO:0000256" key="1">
    <source>
        <dbReference type="ARBA" id="ARBA00009986"/>
    </source>
</evidence>
<name>A0AAX0RT35_9BACI</name>
<dbReference type="Proteomes" id="UP000220106">
    <property type="component" value="Unassembled WGS sequence"/>
</dbReference>
<feature type="domain" description="Aldehyde dehydrogenase" evidence="3">
    <location>
        <begin position="1"/>
        <end position="84"/>
    </location>
</feature>
<evidence type="ECO:0000259" key="3">
    <source>
        <dbReference type="Pfam" id="PF00171"/>
    </source>
</evidence>
<dbReference type="InterPro" id="IPR016162">
    <property type="entry name" value="Ald_DH_N"/>
</dbReference>
<comment type="caution">
    <text evidence="4">The sequence shown here is derived from an EMBL/GenBank/DDBJ whole genome shotgun (WGS) entry which is preliminary data.</text>
</comment>
<dbReference type="Gene3D" id="3.40.605.10">
    <property type="entry name" value="Aldehyde Dehydrogenase, Chain A, domain 1"/>
    <property type="match status" value="1"/>
</dbReference>
<proteinExistence type="inferred from homology"/>
<evidence type="ECO:0000313" key="4">
    <source>
        <dbReference type="EMBL" id="PEJ37148.1"/>
    </source>
</evidence>
<dbReference type="InterPro" id="IPR016161">
    <property type="entry name" value="Ald_DH/histidinol_DH"/>
</dbReference>
<evidence type="ECO:0000313" key="5">
    <source>
        <dbReference type="Proteomes" id="UP000220106"/>
    </source>
</evidence>
<dbReference type="PANTHER" id="PTHR42804:SF1">
    <property type="entry name" value="ALDEHYDE DEHYDROGENASE-RELATED"/>
    <property type="match status" value="1"/>
</dbReference>
<gene>
    <name evidence="4" type="ORF">CN689_02645</name>
</gene>
<protein>
    <recommendedName>
        <fullName evidence="3">Aldehyde dehydrogenase domain-containing protein</fullName>
    </recommendedName>
</protein>
<sequence>MKFTNEKEAIEMANHSIYGLASAVWTTNHAKANRVAAKINAGIVMINSPISAFPGTPFGGYKQSGFGRELPLETLDLYTETKSVVSYEGEKQLNMFSVIE</sequence>
<keyword evidence="2" id="KW-0560">Oxidoreductase</keyword>
<dbReference type="Gene3D" id="3.40.309.10">
    <property type="entry name" value="Aldehyde Dehydrogenase, Chain A, domain 2"/>
    <property type="match status" value="1"/>
</dbReference>
<dbReference type="Pfam" id="PF00171">
    <property type="entry name" value="Aldedh"/>
    <property type="match status" value="1"/>
</dbReference>
<evidence type="ECO:0000256" key="2">
    <source>
        <dbReference type="ARBA" id="ARBA00023002"/>
    </source>
</evidence>
<reference evidence="4 5" key="1">
    <citation type="submission" date="2017-09" db="EMBL/GenBank/DDBJ databases">
        <title>Large-scale bioinformatics analysis of Bacillus genomes uncovers conserved roles of natural products in bacterial physiology.</title>
        <authorList>
            <consortium name="Agbiome Team Llc"/>
            <person name="Bleich R.M."/>
            <person name="Kirk G.J."/>
            <person name="Santa Maria K.C."/>
            <person name="Allen S.E."/>
            <person name="Farag S."/>
            <person name="Shank E.A."/>
            <person name="Bowers A."/>
        </authorList>
    </citation>
    <scope>NUCLEOTIDE SEQUENCE [LARGE SCALE GENOMIC DNA]</scope>
    <source>
        <strain evidence="4 5">AFS003229</strain>
    </source>
</reference>
<dbReference type="FunFam" id="3.40.605.10:FF:000026">
    <property type="entry name" value="Aldehyde dehydrogenase, putative"/>
    <property type="match status" value="1"/>
</dbReference>
<dbReference type="EMBL" id="NUEQ01000005">
    <property type="protein sequence ID" value="PEJ37148.1"/>
    <property type="molecule type" value="Genomic_DNA"/>
</dbReference>
<dbReference type="AlphaFoldDB" id="A0AAX0RT35"/>
<dbReference type="SUPFAM" id="SSF53720">
    <property type="entry name" value="ALDH-like"/>
    <property type="match status" value="1"/>
</dbReference>